<proteinExistence type="predicted"/>
<dbReference type="RefSeq" id="WP_188541304.1">
    <property type="nucleotide sequence ID" value="NZ_BMFT01000002.1"/>
</dbReference>
<keyword evidence="3" id="KW-1185">Reference proteome</keyword>
<dbReference type="InterPro" id="IPR029044">
    <property type="entry name" value="Nucleotide-diphossugar_trans"/>
</dbReference>
<dbReference type="PANTHER" id="PTHR10859">
    <property type="entry name" value="GLYCOSYL TRANSFERASE"/>
    <property type="match status" value="1"/>
</dbReference>
<dbReference type="GO" id="GO:0016740">
    <property type="term" value="F:transferase activity"/>
    <property type="evidence" value="ECO:0007669"/>
    <property type="project" value="UniProtKB-KW"/>
</dbReference>
<keyword evidence="2" id="KW-0808">Transferase</keyword>
<sequence>MKTLVIIPAYNEEGSIASVIRDIHRFAPSVDIVVINDGSTDRTKQRATEAGAKVLTLPYNVGIGGGMQTGYIYAKQHGYEIAIQMDADGQHLASELPKLIAQTEQYDLVIGSRYVENTSYRSSLLRRVGMVFFSNLVTLVTGQRFTDTTSGFRAAGPRVIDLYAKYYPMDYPEVEALIYLKRKGCRITEVATEMRNRETGKSSITPIKSVYYMVKVTLSVLMSAIRYDRAAVSK</sequence>
<evidence type="ECO:0000313" key="3">
    <source>
        <dbReference type="Proteomes" id="UP000659344"/>
    </source>
</evidence>
<dbReference type="Proteomes" id="UP000659344">
    <property type="component" value="Unassembled WGS sequence"/>
</dbReference>
<dbReference type="EMBL" id="BMFT01000002">
    <property type="protein sequence ID" value="GGH32384.1"/>
    <property type="molecule type" value="Genomic_DNA"/>
</dbReference>
<accession>A0ABQ1YN50</accession>
<dbReference type="Pfam" id="PF00535">
    <property type="entry name" value="Glycos_transf_2"/>
    <property type="match status" value="1"/>
</dbReference>
<dbReference type="CDD" id="cd04179">
    <property type="entry name" value="DPM_DPG-synthase_like"/>
    <property type="match status" value="1"/>
</dbReference>
<dbReference type="InterPro" id="IPR001173">
    <property type="entry name" value="Glyco_trans_2-like"/>
</dbReference>
<comment type="caution">
    <text evidence="2">The sequence shown here is derived from an EMBL/GenBank/DDBJ whole genome shotgun (WGS) entry which is preliminary data.</text>
</comment>
<evidence type="ECO:0000259" key="1">
    <source>
        <dbReference type="Pfam" id="PF00535"/>
    </source>
</evidence>
<gene>
    <name evidence="2" type="ORF">GCM10008013_36790</name>
</gene>
<feature type="domain" description="Glycosyltransferase 2-like" evidence="1">
    <location>
        <begin position="5"/>
        <end position="127"/>
    </location>
</feature>
<dbReference type="Gene3D" id="3.90.550.10">
    <property type="entry name" value="Spore Coat Polysaccharide Biosynthesis Protein SpsA, Chain A"/>
    <property type="match status" value="1"/>
</dbReference>
<evidence type="ECO:0000313" key="2">
    <source>
        <dbReference type="EMBL" id="GGH32384.1"/>
    </source>
</evidence>
<dbReference type="SUPFAM" id="SSF53448">
    <property type="entry name" value="Nucleotide-diphospho-sugar transferases"/>
    <property type="match status" value="1"/>
</dbReference>
<dbReference type="PANTHER" id="PTHR10859:SF114">
    <property type="entry name" value="DOLICHOL-PHOSPHATE MANNOSYLTRANSFERASE"/>
    <property type="match status" value="1"/>
</dbReference>
<name>A0ABQ1YN50_9BACL</name>
<organism evidence="2 3">
    <name type="scientific">Paenibacillus segetis</name>
    <dbReference type="NCBI Taxonomy" id="1325360"/>
    <lineage>
        <taxon>Bacteria</taxon>
        <taxon>Bacillati</taxon>
        <taxon>Bacillota</taxon>
        <taxon>Bacilli</taxon>
        <taxon>Bacillales</taxon>
        <taxon>Paenibacillaceae</taxon>
        <taxon>Paenibacillus</taxon>
    </lineage>
</organism>
<protein>
    <submittedName>
        <fullName evidence="2">Glycosyl transferase family 2</fullName>
    </submittedName>
</protein>
<reference evidence="3" key="1">
    <citation type="journal article" date="2019" name="Int. J. Syst. Evol. Microbiol.">
        <title>The Global Catalogue of Microorganisms (GCM) 10K type strain sequencing project: providing services to taxonomists for standard genome sequencing and annotation.</title>
        <authorList>
            <consortium name="The Broad Institute Genomics Platform"/>
            <consortium name="The Broad Institute Genome Sequencing Center for Infectious Disease"/>
            <person name="Wu L."/>
            <person name="Ma J."/>
        </authorList>
    </citation>
    <scope>NUCLEOTIDE SEQUENCE [LARGE SCALE GENOMIC DNA]</scope>
    <source>
        <strain evidence="3">CGMCC 1.12769</strain>
    </source>
</reference>